<dbReference type="Proteomes" id="UP000320333">
    <property type="component" value="Unassembled WGS sequence"/>
</dbReference>
<proteinExistence type="predicted"/>
<feature type="region of interest" description="Disordered" evidence="1">
    <location>
        <begin position="163"/>
        <end position="227"/>
    </location>
</feature>
<dbReference type="AlphaFoldDB" id="A0A507FJJ8"/>
<protein>
    <submittedName>
        <fullName evidence="2">Uncharacterized protein</fullName>
    </submittedName>
</protein>
<organism evidence="2 3">
    <name type="scientific">Chytriomyces confervae</name>
    <dbReference type="NCBI Taxonomy" id="246404"/>
    <lineage>
        <taxon>Eukaryota</taxon>
        <taxon>Fungi</taxon>
        <taxon>Fungi incertae sedis</taxon>
        <taxon>Chytridiomycota</taxon>
        <taxon>Chytridiomycota incertae sedis</taxon>
        <taxon>Chytridiomycetes</taxon>
        <taxon>Chytridiales</taxon>
        <taxon>Chytriomycetaceae</taxon>
        <taxon>Chytriomyces</taxon>
    </lineage>
</organism>
<dbReference type="OrthoDB" id="2153520at2759"/>
<evidence type="ECO:0000256" key="1">
    <source>
        <dbReference type="SAM" id="MobiDB-lite"/>
    </source>
</evidence>
<evidence type="ECO:0000313" key="2">
    <source>
        <dbReference type="EMBL" id="TPX75890.1"/>
    </source>
</evidence>
<name>A0A507FJJ8_9FUNG</name>
<keyword evidence="3" id="KW-1185">Reference proteome</keyword>
<feature type="compositionally biased region" description="Polar residues" evidence="1">
    <location>
        <begin position="198"/>
        <end position="208"/>
    </location>
</feature>
<accession>A0A507FJJ8</accession>
<evidence type="ECO:0000313" key="3">
    <source>
        <dbReference type="Proteomes" id="UP000320333"/>
    </source>
</evidence>
<comment type="caution">
    <text evidence="2">The sequence shown here is derived from an EMBL/GenBank/DDBJ whole genome shotgun (WGS) entry which is preliminary data.</text>
</comment>
<reference evidence="2 3" key="1">
    <citation type="journal article" date="2019" name="Sci. Rep.">
        <title>Comparative genomics of chytrid fungi reveal insights into the obligate biotrophic and pathogenic lifestyle of Synchytrium endobioticum.</title>
        <authorList>
            <person name="van de Vossenberg B.T.L.H."/>
            <person name="Warris S."/>
            <person name="Nguyen H.D.T."/>
            <person name="van Gent-Pelzer M.P.E."/>
            <person name="Joly D.L."/>
            <person name="van de Geest H.C."/>
            <person name="Bonants P.J.M."/>
            <person name="Smith D.S."/>
            <person name="Levesque C.A."/>
            <person name="van der Lee T.A.J."/>
        </authorList>
    </citation>
    <scope>NUCLEOTIDE SEQUENCE [LARGE SCALE GENOMIC DNA]</scope>
    <source>
        <strain evidence="2 3">CBS 675.73</strain>
    </source>
</reference>
<sequence length="423" mass="45971">MRGSMKPASKGDYKRFDDYTLLRMEQESRKKHKMSVAKAVGAAAKILFKSPIAVFGIAKTGFKAHQTYMDHDEILDEIKLRGLKPLEADPQESIYVMVAGQLLAVFIGHKLGENVANSYVEPLITRFGGAAVEKMSEKLTEHIAEEASESIFSSLLSKAHLRPNSANQATTNAGQPPTQRPNSANSSNSHLSSRPASTRPTSAQSASSEVPAPDASVGHPGTLKPSRSATSLAALKEMATSVTAFGVSKATEMAQKYLSKPSVTSASLQTISPTYSGEWTGFAEELEIVPVQGTDSGDDHSKQDFGVHALFLKLSAGITQLERTANGQKKEVVCIARYRMRFLVQFEGSRVTGKNMVDDLAIVGQVQDAQSHFYFTEMAKESTGQEITVYYQGGVVNDELVGEWVASDKRQGLFRLSRSEKIK</sequence>
<gene>
    <name evidence="2" type="ORF">CcCBS67573_g02840</name>
</gene>
<dbReference type="EMBL" id="QEAP01000064">
    <property type="protein sequence ID" value="TPX75890.1"/>
    <property type="molecule type" value="Genomic_DNA"/>
</dbReference>
<feature type="compositionally biased region" description="Low complexity" evidence="1">
    <location>
        <begin position="181"/>
        <end position="197"/>
    </location>
</feature>
<feature type="compositionally biased region" description="Polar residues" evidence="1">
    <location>
        <begin position="164"/>
        <end position="177"/>
    </location>
</feature>